<dbReference type="InterPro" id="IPR036388">
    <property type="entry name" value="WH-like_DNA-bd_sf"/>
</dbReference>
<dbReference type="FunFam" id="1.10.10.10:FF:000253">
    <property type="entry name" value="AT-rich interactive domain-containing protein 2"/>
    <property type="match status" value="1"/>
</dbReference>
<evidence type="ECO:0000259" key="6">
    <source>
        <dbReference type="PROSITE" id="PS51526"/>
    </source>
</evidence>
<feature type="compositionally biased region" description="Polar residues" evidence="5">
    <location>
        <begin position="1133"/>
        <end position="1146"/>
    </location>
</feature>
<evidence type="ECO:0000256" key="5">
    <source>
        <dbReference type="SAM" id="MobiDB-lite"/>
    </source>
</evidence>
<comment type="caution">
    <text evidence="7">The sequence shown here is derived from an EMBL/GenBank/DDBJ whole genome shotgun (WGS) entry which is preliminary data.</text>
</comment>
<feature type="compositionally biased region" description="Low complexity" evidence="5">
    <location>
        <begin position="1364"/>
        <end position="1382"/>
    </location>
</feature>
<feature type="region of interest" description="Disordered" evidence="5">
    <location>
        <begin position="723"/>
        <end position="818"/>
    </location>
</feature>
<evidence type="ECO:0000256" key="2">
    <source>
        <dbReference type="ARBA" id="ARBA00023015"/>
    </source>
</evidence>
<dbReference type="PANTHER" id="PTHR22970:SF14">
    <property type="entry name" value="AT-RICH INTERACTIVE DOMAIN-CONTAINING PROTEIN 2"/>
    <property type="match status" value="1"/>
</dbReference>
<feature type="region of interest" description="Disordered" evidence="5">
    <location>
        <begin position="1026"/>
        <end position="1048"/>
    </location>
</feature>
<dbReference type="PANTHER" id="PTHR22970">
    <property type="entry name" value="AT-RICH INTERACTIVE DOMAIN-CONTAINING PROTEIN 2"/>
    <property type="match status" value="1"/>
</dbReference>
<keyword evidence="3" id="KW-0804">Transcription</keyword>
<keyword evidence="4" id="KW-0539">Nucleus</keyword>
<dbReference type="PROSITE" id="PS51526">
    <property type="entry name" value="RFX_DBD"/>
    <property type="match status" value="1"/>
</dbReference>
<keyword evidence="1" id="KW-0156">Chromatin regulator</keyword>
<keyword evidence="8" id="KW-1185">Reference proteome</keyword>
<sequence length="1597" mass="170057">MGPEEAAAVSSMGAAIFYLEKYEKVHHFGEDDDEVPPGNPKPQLPIGAIPSSYNYQQHSVSDYLRQSYGLSMDFNSPNDYNKLVLSLLSGLPNEVDFAINVCTLLSNESKHVMQLEKDPKIITLLLANAGVFDDSMEILGNLCKAEDNGVLICEYVDQDSYREIICHLTLPDVLLVISTLEVLYMLTEMGDVACTKIAKVEKSIDMLVCLVSMDIQMFGPDALAAVKLVEHPSSSHQVLSEIRPQAIEQVQTQTHVASSPASRAVVAQHVAPPPGIVEIDSEKFACQWLNAHFEVNPDCSVSRAEMYSEYLSTCSKLARGGILTSTGFYKCLRTVFPNHTVKRVEDSSNNGQAHIHVVGVKRRAIPLPIQMYYQQQPVSTPVVRVDSVPDVSPTPSPAGIPHGSQTVGNHFQRTPVTNQSSNLTATQMSFPVQGVHTVAQTVPRIPPNPSLHTHQQQNAPVTVIQNKAPIPCEVVKATVIQNSVPQTAVPVSIAVGGGPTQSSVVQNHSTGPQPVTVVNSQTLLHHPSVIPQPSPLHTVVPGQIPSGTPVTVIQQAVPQSHIFGRVQNIPACTSTVSQGQQLITTSPQPVQASSQQTSAGSQPQDTVIIAPPQYVTTSASNIVSATSVQNFQVATGQMVTIAGVPSPQPSRVGFQNIAPKPLPSHQVSSTVVQQPIQQPQQPTQQSVVIVSQPAQQGQTYAPAIHQIVLANPAALPAGQTVQLTGQPNITPSSSPSPVPATNNQVPTAMPSSSTPQSQGPPPTVSQMLSVKRQQQQQHSPAPPPQQVQVQVQQPQQVQMQVQPQQTNAGVGQPASGESSLIKQLLLPKRGPSTPGGKLILPAPQIPPPNNARAPSPQVVYQVANNQAAGFGVQGQTPTQQLLVGQQNVQLVQSAMPPTGGVQTVPISNLQILPGPLISNSPATIFQGTSGNQVTITVVPNTSFATATVSQGNATQLIAPAGITMSGTQAGVGLQVQTLPATQASPAGQSSCTTATPPFKGDKIICQKEEEAKEATGLHVHERKIEVMENPSCRRGATNTSNGDSKENEMQVGSLLNGRKYSDSSLPPSNSGKIQSEVNQCSLISNGPSLELGENGASGKQNSEQMDIQDIKSDLKKTLVNGICDFDKGDGSHLSKNIPNHKTSNHVGNGEISPVEPQGTLDATQQDTAKGDQLERISNGPVLTLGGSPSMSSIQEASNATIQQFSGTDLPNGPLASSLNSDVPQQRPSVVVSPHSTTSVIQGHQIIAVPHSGSRVSHSPVLSSDVRSTNGTAECKTVKRPAEDNDRETVAGIPNKVGVRIVTISDPNNAGCSATMVAVPAGADPSTVAKVAIESAVQQKQQHPPTYIQNVVPQNTPMPPSPAVQVQGQPNSSQPSPFSASSQHADPMRKPGQNFMCLWQSCKKWFQTPSQVFYHAATEHGGKDVYPGQCLWEGCEPFQRQRFSFITHLQDKHCSKDALLAGLKQDEPGQAGSQKSSTKQPAVGGTSSTPRAQKAIVNHPSAALMALRRGSRNLVFRDFTDEKEGPITKHIRLTAALILKNIGKYSECGRRLLKRHENNLSVLAISNMEASSTLAKCLYELNFTVQSKEQEKDSEMLQ</sequence>
<evidence type="ECO:0000313" key="7">
    <source>
        <dbReference type="EMBL" id="MBZ3877667.1"/>
    </source>
</evidence>
<feature type="region of interest" description="Disordered" evidence="5">
    <location>
        <begin position="1178"/>
        <end position="1197"/>
    </location>
</feature>
<dbReference type="Proteomes" id="UP001166674">
    <property type="component" value="Unassembled WGS sequence"/>
</dbReference>
<protein>
    <submittedName>
        <fullName evidence="7">AT-rich interactive domain-containing protein 2</fullName>
    </submittedName>
</protein>
<dbReference type="GO" id="GO:0006355">
    <property type="term" value="P:regulation of DNA-templated transcription"/>
    <property type="evidence" value="ECO:0007669"/>
    <property type="project" value="InterPro"/>
</dbReference>
<dbReference type="InterPro" id="IPR052406">
    <property type="entry name" value="Chromatin_Remodeling_Comp"/>
</dbReference>
<dbReference type="InterPro" id="IPR003150">
    <property type="entry name" value="DNA-bd_RFX"/>
</dbReference>
<feature type="region of interest" description="Disordered" evidence="5">
    <location>
        <begin position="1348"/>
        <end position="1388"/>
    </location>
</feature>
<organism evidence="7 8">
    <name type="scientific">Sciurus carolinensis</name>
    <name type="common">Eastern gray squirrel</name>
    <dbReference type="NCBI Taxonomy" id="30640"/>
    <lineage>
        <taxon>Eukaryota</taxon>
        <taxon>Metazoa</taxon>
        <taxon>Chordata</taxon>
        <taxon>Craniata</taxon>
        <taxon>Vertebrata</taxon>
        <taxon>Euteleostomi</taxon>
        <taxon>Mammalia</taxon>
        <taxon>Eutheria</taxon>
        <taxon>Euarchontoglires</taxon>
        <taxon>Glires</taxon>
        <taxon>Rodentia</taxon>
        <taxon>Sciuromorpha</taxon>
        <taxon>Sciuridae</taxon>
        <taxon>Sciurinae</taxon>
        <taxon>Sciurini</taxon>
        <taxon>Sciurus</taxon>
    </lineage>
</organism>
<name>A0AA41SZA4_SCICA</name>
<feature type="compositionally biased region" description="Polar residues" evidence="5">
    <location>
        <begin position="1186"/>
        <end position="1197"/>
    </location>
</feature>
<evidence type="ECO:0000256" key="3">
    <source>
        <dbReference type="ARBA" id="ARBA00023163"/>
    </source>
</evidence>
<dbReference type="GO" id="GO:0003677">
    <property type="term" value="F:DNA binding"/>
    <property type="evidence" value="ECO:0007669"/>
    <property type="project" value="InterPro"/>
</dbReference>
<feature type="compositionally biased region" description="Polar residues" evidence="5">
    <location>
        <begin position="1470"/>
        <end position="1490"/>
    </location>
</feature>
<dbReference type="PROSITE" id="PS00028">
    <property type="entry name" value="ZINC_FINGER_C2H2_1"/>
    <property type="match status" value="1"/>
</dbReference>
<feature type="domain" description="RFX-type winged-helix" evidence="6">
    <location>
        <begin position="285"/>
        <end position="364"/>
    </location>
</feature>
<evidence type="ECO:0000256" key="1">
    <source>
        <dbReference type="ARBA" id="ARBA00022853"/>
    </source>
</evidence>
<dbReference type="SUPFAM" id="SSF46785">
    <property type="entry name" value="Winged helix' DNA-binding domain"/>
    <property type="match status" value="1"/>
</dbReference>
<dbReference type="InterPro" id="IPR036390">
    <property type="entry name" value="WH_DNA-bd_sf"/>
</dbReference>
<evidence type="ECO:0000256" key="4">
    <source>
        <dbReference type="ARBA" id="ARBA00023242"/>
    </source>
</evidence>
<feature type="region of interest" description="Disordered" evidence="5">
    <location>
        <begin position="1465"/>
        <end position="1490"/>
    </location>
</feature>
<feature type="compositionally biased region" description="Low complexity" evidence="5">
    <location>
        <begin position="591"/>
        <end position="604"/>
    </location>
</feature>
<dbReference type="GO" id="GO:0006325">
    <property type="term" value="P:chromatin organization"/>
    <property type="evidence" value="ECO:0007669"/>
    <property type="project" value="UniProtKB-KW"/>
</dbReference>
<reference evidence="7" key="1">
    <citation type="submission" date="2020-03" db="EMBL/GenBank/DDBJ databases">
        <title>Studies in the Genomics of Life Span.</title>
        <authorList>
            <person name="Glass D."/>
        </authorList>
    </citation>
    <scope>NUCLEOTIDE SEQUENCE</scope>
    <source>
        <strain evidence="7">SUZIE</strain>
        <tissue evidence="7">Muscle</tissue>
    </source>
</reference>
<accession>A0AA41SZA4</accession>
<dbReference type="Pfam" id="PF02257">
    <property type="entry name" value="RFX_DNA_binding"/>
    <property type="match status" value="1"/>
</dbReference>
<keyword evidence="2" id="KW-0805">Transcription regulation</keyword>
<gene>
    <name evidence="7" type="ORF">SUZIE_144075</name>
</gene>
<feature type="region of interest" description="Disordered" evidence="5">
    <location>
        <begin position="1127"/>
        <end position="1158"/>
    </location>
</feature>
<dbReference type="Gene3D" id="1.10.10.10">
    <property type="entry name" value="Winged helix-like DNA-binding domain superfamily/Winged helix DNA-binding domain"/>
    <property type="match status" value="1"/>
</dbReference>
<evidence type="ECO:0000313" key="8">
    <source>
        <dbReference type="Proteomes" id="UP001166674"/>
    </source>
</evidence>
<dbReference type="EMBL" id="JAATJV010302100">
    <property type="protein sequence ID" value="MBZ3877667.1"/>
    <property type="molecule type" value="Genomic_DNA"/>
</dbReference>
<proteinExistence type="predicted"/>
<dbReference type="InterPro" id="IPR013087">
    <property type="entry name" value="Znf_C2H2_type"/>
</dbReference>
<feature type="region of interest" description="Disordered" evidence="5">
    <location>
        <begin position="1084"/>
        <end position="1103"/>
    </location>
</feature>
<feature type="region of interest" description="Disordered" evidence="5">
    <location>
        <begin position="583"/>
        <end position="605"/>
    </location>
</feature>
<feature type="compositionally biased region" description="Low complexity" evidence="5">
    <location>
        <begin position="786"/>
        <end position="805"/>
    </location>
</feature>